<name>A0A8D2QQ54_ZOSLA</name>
<dbReference type="AlphaFoldDB" id="A0A8D2QQ54"/>
<dbReference type="PROSITE" id="PS00518">
    <property type="entry name" value="ZF_RING_1"/>
    <property type="match status" value="1"/>
</dbReference>
<dbReference type="InterPro" id="IPR001841">
    <property type="entry name" value="Znf_RING"/>
</dbReference>
<dbReference type="PANTHER" id="PTHR47692:SF2">
    <property type="entry name" value="ZINC FINGER RING-TYPE DOMAIN CONTAINING PROTEIN"/>
    <property type="match status" value="1"/>
</dbReference>
<evidence type="ECO:0000256" key="4">
    <source>
        <dbReference type="PROSITE-ProRule" id="PRU00175"/>
    </source>
</evidence>
<evidence type="ECO:0000259" key="5">
    <source>
        <dbReference type="PROSITE" id="PS50089"/>
    </source>
</evidence>
<reference evidence="6" key="1">
    <citation type="submission" date="2025-08" db="UniProtKB">
        <authorList>
            <consortium name="Ensembl"/>
        </authorList>
    </citation>
    <scope>IDENTIFICATION</scope>
</reference>
<keyword evidence="7" id="KW-1185">Reference proteome</keyword>
<organism evidence="6 7">
    <name type="scientific">Zosterops lateralis melanops</name>
    <dbReference type="NCBI Taxonomy" id="1220523"/>
    <lineage>
        <taxon>Eukaryota</taxon>
        <taxon>Metazoa</taxon>
        <taxon>Chordata</taxon>
        <taxon>Craniata</taxon>
        <taxon>Vertebrata</taxon>
        <taxon>Euteleostomi</taxon>
        <taxon>Archelosauria</taxon>
        <taxon>Archosauria</taxon>
        <taxon>Dinosauria</taxon>
        <taxon>Saurischia</taxon>
        <taxon>Theropoda</taxon>
        <taxon>Coelurosauria</taxon>
        <taxon>Aves</taxon>
        <taxon>Neognathae</taxon>
        <taxon>Neoaves</taxon>
        <taxon>Telluraves</taxon>
        <taxon>Australaves</taxon>
        <taxon>Passeriformes</taxon>
        <taxon>Sylvioidea</taxon>
        <taxon>Zosteropidae</taxon>
        <taxon>Zosterops</taxon>
    </lineage>
</organism>
<dbReference type="InterPro" id="IPR017907">
    <property type="entry name" value="Znf_RING_CS"/>
</dbReference>
<dbReference type="PANTHER" id="PTHR47692">
    <property type="entry name" value="RING/U-BOX SUPERFAMILY PROTEIN"/>
    <property type="match status" value="1"/>
</dbReference>
<evidence type="ECO:0000256" key="1">
    <source>
        <dbReference type="ARBA" id="ARBA00022723"/>
    </source>
</evidence>
<keyword evidence="1" id="KW-0479">Metal-binding</keyword>
<dbReference type="GO" id="GO:0008270">
    <property type="term" value="F:zinc ion binding"/>
    <property type="evidence" value="ECO:0007669"/>
    <property type="project" value="UniProtKB-KW"/>
</dbReference>
<keyword evidence="2 4" id="KW-0863">Zinc-finger</keyword>
<dbReference type="SUPFAM" id="SSF57850">
    <property type="entry name" value="RING/U-box"/>
    <property type="match status" value="1"/>
</dbReference>
<dbReference type="InterPro" id="IPR018957">
    <property type="entry name" value="Znf_C3HC4_RING-type"/>
</dbReference>
<evidence type="ECO:0000256" key="3">
    <source>
        <dbReference type="ARBA" id="ARBA00022833"/>
    </source>
</evidence>
<evidence type="ECO:0000313" key="7">
    <source>
        <dbReference type="Proteomes" id="UP000694401"/>
    </source>
</evidence>
<dbReference type="PROSITE" id="PS50089">
    <property type="entry name" value="ZF_RING_2"/>
    <property type="match status" value="1"/>
</dbReference>
<accession>A0A8D2QQ54</accession>
<evidence type="ECO:0000256" key="2">
    <source>
        <dbReference type="ARBA" id="ARBA00022771"/>
    </source>
</evidence>
<evidence type="ECO:0000313" key="6">
    <source>
        <dbReference type="Ensembl" id="ENSZLMP00000008675.1"/>
    </source>
</evidence>
<dbReference type="Ensembl" id="ENSZLMT00000008912.1">
    <property type="protein sequence ID" value="ENSZLMP00000008675.1"/>
    <property type="gene ID" value="ENSZLMG00000006094.1"/>
</dbReference>
<dbReference type="Pfam" id="PF00097">
    <property type="entry name" value="zf-C3HC4"/>
    <property type="match status" value="1"/>
</dbReference>
<reference evidence="6" key="2">
    <citation type="submission" date="2025-09" db="UniProtKB">
        <authorList>
            <consortium name="Ensembl"/>
        </authorList>
    </citation>
    <scope>IDENTIFICATION</scope>
</reference>
<protein>
    <recommendedName>
        <fullName evidence="5">RING-type domain-containing protein</fullName>
    </recommendedName>
</protein>
<sequence>VKKKLVQTFLGLEKSTPKHNMNGSAARAGLLKAGVGSECPICLGTVRKPAFVTYCMHQFCFSCIRHWAQCGFSLFSSPKIWTS</sequence>
<dbReference type="InterPro" id="IPR013083">
    <property type="entry name" value="Znf_RING/FYVE/PHD"/>
</dbReference>
<dbReference type="Gene3D" id="3.30.40.10">
    <property type="entry name" value="Zinc/RING finger domain, C3HC4 (zinc finger)"/>
    <property type="match status" value="1"/>
</dbReference>
<proteinExistence type="predicted"/>
<dbReference type="Proteomes" id="UP000694401">
    <property type="component" value="Unassembled WGS sequence"/>
</dbReference>
<feature type="domain" description="RING-type" evidence="5">
    <location>
        <begin position="39"/>
        <end position="70"/>
    </location>
</feature>
<keyword evidence="3" id="KW-0862">Zinc</keyword>